<name>A0A1M5U732_9CLOT</name>
<feature type="compositionally biased region" description="Basic and acidic residues" evidence="2">
    <location>
        <begin position="35"/>
        <end position="51"/>
    </location>
</feature>
<dbReference type="Gene3D" id="3.40.50.1980">
    <property type="entry name" value="Nitrogenase molybdenum iron protein domain"/>
    <property type="match status" value="2"/>
</dbReference>
<keyword evidence="6" id="KW-1185">Reference proteome</keyword>
<evidence type="ECO:0000256" key="3">
    <source>
        <dbReference type="SAM" id="SignalP"/>
    </source>
</evidence>
<reference evidence="5 6" key="1">
    <citation type="submission" date="2016-11" db="EMBL/GenBank/DDBJ databases">
        <authorList>
            <person name="Jaros S."/>
            <person name="Januszkiewicz K."/>
            <person name="Wedrychowicz H."/>
        </authorList>
    </citation>
    <scope>NUCLEOTIDE SEQUENCE [LARGE SCALE GENOMIC DNA]</scope>
    <source>
        <strain evidence="5 6">DSM 3089</strain>
    </source>
</reference>
<evidence type="ECO:0000256" key="2">
    <source>
        <dbReference type="SAM" id="MobiDB-lite"/>
    </source>
</evidence>
<gene>
    <name evidence="5" type="ORF">SAMN02745196_00869</name>
</gene>
<dbReference type="InterPro" id="IPR050902">
    <property type="entry name" value="ABC_Transporter_SBP"/>
</dbReference>
<dbReference type="SUPFAM" id="SSF53807">
    <property type="entry name" value="Helical backbone' metal receptor"/>
    <property type="match status" value="1"/>
</dbReference>
<evidence type="ECO:0000313" key="6">
    <source>
        <dbReference type="Proteomes" id="UP000184526"/>
    </source>
</evidence>
<dbReference type="PROSITE" id="PS51257">
    <property type="entry name" value="PROKAR_LIPOPROTEIN"/>
    <property type="match status" value="1"/>
</dbReference>
<dbReference type="AlphaFoldDB" id="A0A1M5U732"/>
<evidence type="ECO:0000313" key="5">
    <source>
        <dbReference type="EMBL" id="SHH58738.1"/>
    </source>
</evidence>
<dbReference type="OrthoDB" id="89746at2"/>
<dbReference type="InterPro" id="IPR002491">
    <property type="entry name" value="ABC_transptr_periplasmic_BD"/>
</dbReference>
<evidence type="ECO:0000256" key="1">
    <source>
        <dbReference type="ARBA" id="ARBA00008814"/>
    </source>
</evidence>
<dbReference type="PROSITE" id="PS50983">
    <property type="entry name" value="FE_B12_PBP"/>
    <property type="match status" value="1"/>
</dbReference>
<feature type="signal peptide" evidence="3">
    <location>
        <begin position="1"/>
        <end position="28"/>
    </location>
</feature>
<dbReference type="RefSeq" id="WP_072830393.1">
    <property type="nucleotide sequence ID" value="NZ_FQXP01000003.1"/>
</dbReference>
<comment type="similarity">
    <text evidence="1">Belongs to the bacterial solute-binding protein 8 family.</text>
</comment>
<evidence type="ECO:0000259" key="4">
    <source>
        <dbReference type="PROSITE" id="PS50983"/>
    </source>
</evidence>
<proteinExistence type="inferred from homology"/>
<dbReference type="PANTHER" id="PTHR30535">
    <property type="entry name" value="VITAMIN B12-BINDING PROTEIN"/>
    <property type="match status" value="1"/>
</dbReference>
<feature type="chain" id="PRO_5038404786" evidence="3">
    <location>
        <begin position="29"/>
        <end position="354"/>
    </location>
</feature>
<sequence length="354" mass="39214">MKGKTLKNLLTKLIVGVAIITTSTALVACSNTKGAEGKGEESKPKVEEGSNSKDATTHYPVTITNYNFAGEEVKVTFEKAPEKVITTNQTTTEIMLDLGLEDRLIGTCYLDNPILDRLEDKYKKIPVISEKYPTKEQVLALEPDFIFGWKSVFSDKTLGDVSEWIERGTNTFAQRNTVKTVGNYTVDNLIKDIKDLGLIFNIEDKTNAYVKNIEDKLNVIEDKTSKLEHKKTVLVLEEGKEGEFRLYGKNDLVGDMVLKAGAENLGKESGKVSLEDIVGLNPDAIILVHQADGKDVRDEELAKVFTDNPALKNVTAVKNKEIIITGLAETWAGGVRVIDAVNHYAKELYPDLFK</sequence>
<protein>
    <submittedName>
        <fullName evidence="5">Iron complex transport system substrate-binding protein</fullName>
    </submittedName>
</protein>
<dbReference type="EMBL" id="FQXP01000003">
    <property type="protein sequence ID" value="SHH58738.1"/>
    <property type="molecule type" value="Genomic_DNA"/>
</dbReference>
<feature type="domain" description="Fe/B12 periplasmic-binding" evidence="4">
    <location>
        <begin position="83"/>
        <end position="354"/>
    </location>
</feature>
<organism evidence="5 6">
    <name type="scientific">Clostridium collagenovorans DSM 3089</name>
    <dbReference type="NCBI Taxonomy" id="1121306"/>
    <lineage>
        <taxon>Bacteria</taxon>
        <taxon>Bacillati</taxon>
        <taxon>Bacillota</taxon>
        <taxon>Clostridia</taxon>
        <taxon>Eubacteriales</taxon>
        <taxon>Clostridiaceae</taxon>
        <taxon>Clostridium</taxon>
    </lineage>
</organism>
<dbReference type="Proteomes" id="UP000184526">
    <property type="component" value="Unassembled WGS sequence"/>
</dbReference>
<keyword evidence="3" id="KW-0732">Signal</keyword>
<dbReference type="STRING" id="1121306.SAMN02745196_00869"/>
<accession>A0A1M5U732</accession>
<feature type="region of interest" description="Disordered" evidence="2">
    <location>
        <begin position="32"/>
        <end position="57"/>
    </location>
</feature>
<dbReference type="PANTHER" id="PTHR30535:SF7">
    <property type="entry name" value="IRON(III) DICITRATE-BINDING PROTEIN"/>
    <property type="match status" value="1"/>
</dbReference>
<dbReference type="Pfam" id="PF01497">
    <property type="entry name" value="Peripla_BP_2"/>
    <property type="match status" value="1"/>
</dbReference>